<dbReference type="VEuPathDB" id="FungiDB:SPRG_15920"/>
<dbReference type="GeneID" id="24137598"/>
<organism evidence="4 5">
    <name type="scientific">Saprolegnia parasitica (strain CBS 223.65)</name>
    <dbReference type="NCBI Taxonomy" id="695850"/>
    <lineage>
        <taxon>Eukaryota</taxon>
        <taxon>Sar</taxon>
        <taxon>Stramenopiles</taxon>
        <taxon>Oomycota</taxon>
        <taxon>Saprolegniomycetes</taxon>
        <taxon>Saprolegniales</taxon>
        <taxon>Saprolegniaceae</taxon>
        <taxon>Saprolegnia</taxon>
    </lineage>
</organism>
<feature type="domain" description="Stalled ribosome sensor GCN1-like HEAT repeats region" evidence="3">
    <location>
        <begin position="181"/>
        <end position="283"/>
    </location>
</feature>
<dbReference type="PROSITE" id="PS50077">
    <property type="entry name" value="HEAT_REPEAT"/>
    <property type="match status" value="1"/>
</dbReference>
<dbReference type="Pfam" id="PF24984">
    <property type="entry name" value="HEAT_EF3_GNC1"/>
    <property type="match status" value="1"/>
</dbReference>
<feature type="repeat" description="HEAT" evidence="2">
    <location>
        <begin position="64"/>
        <end position="102"/>
    </location>
</feature>
<dbReference type="GO" id="GO:0006417">
    <property type="term" value="P:regulation of translation"/>
    <property type="evidence" value="ECO:0007669"/>
    <property type="project" value="TreeGrafter"/>
</dbReference>
<dbReference type="GO" id="GO:0019887">
    <property type="term" value="F:protein kinase regulator activity"/>
    <property type="evidence" value="ECO:0007669"/>
    <property type="project" value="TreeGrafter"/>
</dbReference>
<dbReference type="Pfam" id="PF23271">
    <property type="entry name" value="HEAT_GCN1"/>
    <property type="match status" value="1"/>
</dbReference>
<dbReference type="RefSeq" id="XP_012210494.1">
    <property type="nucleotide sequence ID" value="XM_012355104.1"/>
</dbReference>
<evidence type="ECO:0000256" key="1">
    <source>
        <dbReference type="ARBA" id="ARBA00022737"/>
    </source>
</evidence>
<accession>A0A067BPU9</accession>
<dbReference type="STRING" id="695850.A0A067BPU9"/>
<dbReference type="PANTHER" id="PTHR23346:SF7">
    <property type="entry name" value="STALLED RIBOSOME SENSOR GCN1"/>
    <property type="match status" value="1"/>
</dbReference>
<dbReference type="EMBL" id="KK583394">
    <property type="protein sequence ID" value="KDO18795.1"/>
    <property type="molecule type" value="Genomic_DNA"/>
</dbReference>
<keyword evidence="1" id="KW-0677">Repeat</keyword>
<dbReference type="KEGG" id="spar:SPRG_15920"/>
<protein>
    <recommendedName>
        <fullName evidence="3">Stalled ribosome sensor GCN1-like HEAT repeats region domain-containing protein</fullName>
    </recommendedName>
</protein>
<evidence type="ECO:0000259" key="3">
    <source>
        <dbReference type="Pfam" id="PF23271"/>
    </source>
</evidence>
<reference evidence="4 5" key="1">
    <citation type="journal article" date="2013" name="PLoS Genet.">
        <title>Distinctive expansion of potential virulence genes in the genome of the oomycete fish pathogen Saprolegnia parasitica.</title>
        <authorList>
            <person name="Jiang R.H."/>
            <person name="de Bruijn I."/>
            <person name="Haas B.J."/>
            <person name="Belmonte R."/>
            <person name="Lobach L."/>
            <person name="Christie J."/>
            <person name="van den Ackerveken G."/>
            <person name="Bottin A."/>
            <person name="Bulone V."/>
            <person name="Diaz-Moreno S.M."/>
            <person name="Dumas B."/>
            <person name="Fan L."/>
            <person name="Gaulin E."/>
            <person name="Govers F."/>
            <person name="Grenville-Briggs L.J."/>
            <person name="Horner N.R."/>
            <person name="Levin J.Z."/>
            <person name="Mammella M."/>
            <person name="Meijer H.J."/>
            <person name="Morris P."/>
            <person name="Nusbaum C."/>
            <person name="Oome S."/>
            <person name="Phillips A.J."/>
            <person name="van Rooyen D."/>
            <person name="Rzeszutek E."/>
            <person name="Saraiva M."/>
            <person name="Secombes C.J."/>
            <person name="Seidl M.F."/>
            <person name="Snel B."/>
            <person name="Stassen J.H."/>
            <person name="Sykes S."/>
            <person name="Tripathy S."/>
            <person name="van den Berg H."/>
            <person name="Vega-Arreguin J.C."/>
            <person name="Wawra S."/>
            <person name="Young S.K."/>
            <person name="Zeng Q."/>
            <person name="Dieguez-Uribeondo J."/>
            <person name="Russ C."/>
            <person name="Tyler B.M."/>
            <person name="van West P."/>
        </authorList>
    </citation>
    <scope>NUCLEOTIDE SEQUENCE [LARGE SCALE GENOMIC DNA]</scope>
    <source>
        <strain evidence="4 5">CBS 223.65</strain>
    </source>
</reference>
<proteinExistence type="predicted"/>
<dbReference type="Proteomes" id="UP000030745">
    <property type="component" value="Unassembled WGS sequence"/>
</dbReference>
<dbReference type="Gene3D" id="1.25.10.10">
    <property type="entry name" value="Leucine-rich Repeat Variant"/>
    <property type="match status" value="1"/>
</dbReference>
<sequence length="310" mass="34540">MARHAAHIDTAYVVRNPICLDRFSLLAGLHVSNKTMETKKIIASSMCAMVHDAKDLAPYLLDTIAPCLQTQLLDPIPKVRSVASKALGMFVKGLGQSLFPYLVPSLLGRFRPRLSTRYSSTLARVQDHGLRDEIFPIAHHPKARSMSSFRALSSVSRWWTIAFWSTRLPASRKCLWSYREVLPYLVPHLLTTLMALSNVQAIAHIASILGAVLHCHMDRIFQVLVNKYVSIFTGRPNDKTATAIQHSLRAAALSVEANGIQWLAAEVCKYCKADVAETQYLVCCTRSGKDVLLAQFLILSSQSQDFIHLP</sequence>
<evidence type="ECO:0000313" key="5">
    <source>
        <dbReference type="Proteomes" id="UP000030745"/>
    </source>
</evidence>
<keyword evidence="5" id="KW-1185">Reference proteome</keyword>
<dbReference type="OrthoDB" id="5148094at2759"/>
<dbReference type="GO" id="GO:0005829">
    <property type="term" value="C:cytosol"/>
    <property type="evidence" value="ECO:0007669"/>
    <property type="project" value="TreeGrafter"/>
</dbReference>
<dbReference type="SUPFAM" id="SSF48371">
    <property type="entry name" value="ARM repeat"/>
    <property type="match status" value="1"/>
</dbReference>
<dbReference type="InterPro" id="IPR021133">
    <property type="entry name" value="HEAT_type_2"/>
</dbReference>
<evidence type="ECO:0000313" key="4">
    <source>
        <dbReference type="EMBL" id="KDO18795.1"/>
    </source>
</evidence>
<dbReference type="AlphaFoldDB" id="A0A067BPU9"/>
<dbReference type="GO" id="GO:0034198">
    <property type="term" value="P:cellular response to amino acid starvation"/>
    <property type="evidence" value="ECO:0007669"/>
    <property type="project" value="TreeGrafter"/>
</dbReference>
<dbReference type="InterPro" id="IPR016024">
    <property type="entry name" value="ARM-type_fold"/>
</dbReference>
<gene>
    <name evidence="4" type="ORF">SPRG_15920</name>
</gene>
<dbReference type="InterPro" id="IPR057546">
    <property type="entry name" value="HEAT_GCN1"/>
</dbReference>
<evidence type="ECO:0000256" key="2">
    <source>
        <dbReference type="PROSITE-ProRule" id="PRU00103"/>
    </source>
</evidence>
<dbReference type="PANTHER" id="PTHR23346">
    <property type="entry name" value="TRANSLATIONAL ACTIVATOR GCN1-RELATED"/>
    <property type="match status" value="1"/>
</dbReference>
<dbReference type="InterPro" id="IPR011989">
    <property type="entry name" value="ARM-like"/>
</dbReference>
<name>A0A067BPU9_SAPPC</name>